<dbReference type="InterPro" id="IPR038765">
    <property type="entry name" value="Papain-like_cys_pep_sf"/>
</dbReference>
<evidence type="ECO:0000313" key="7">
    <source>
        <dbReference type="EMBL" id="KAF7351488.1"/>
    </source>
</evidence>
<dbReference type="PANTHER" id="PTHR46915:SF2">
    <property type="entry name" value="UBIQUITIN-LIKE PROTEASE 4"/>
    <property type="match status" value="1"/>
</dbReference>
<comment type="similarity">
    <text evidence="1">Belongs to the peptidase C48 family.</text>
</comment>
<reference evidence="7" key="1">
    <citation type="submission" date="2020-05" db="EMBL/GenBank/DDBJ databases">
        <title>Mycena genomes resolve the evolution of fungal bioluminescence.</title>
        <authorList>
            <person name="Tsai I.J."/>
        </authorList>
    </citation>
    <scope>NUCLEOTIDE SEQUENCE</scope>
    <source>
        <strain evidence="7">160909Yilan</strain>
    </source>
</reference>
<feature type="compositionally biased region" description="Basic and acidic residues" evidence="5">
    <location>
        <begin position="708"/>
        <end position="720"/>
    </location>
</feature>
<feature type="region of interest" description="Disordered" evidence="5">
    <location>
        <begin position="419"/>
        <end position="438"/>
    </location>
</feature>
<proteinExistence type="inferred from homology"/>
<keyword evidence="4" id="KW-0788">Thiol protease</keyword>
<dbReference type="PANTHER" id="PTHR46915">
    <property type="entry name" value="UBIQUITIN-LIKE PROTEASE 4-RELATED"/>
    <property type="match status" value="1"/>
</dbReference>
<accession>A0A8H6Y1E8</accession>
<dbReference type="Proteomes" id="UP000623467">
    <property type="component" value="Unassembled WGS sequence"/>
</dbReference>
<feature type="domain" description="Ubiquitin-like protease family profile" evidence="6">
    <location>
        <begin position="86"/>
        <end position="329"/>
    </location>
</feature>
<keyword evidence="3" id="KW-0378">Hydrolase</keyword>
<evidence type="ECO:0000256" key="5">
    <source>
        <dbReference type="SAM" id="MobiDB-lite"/>
    </source>
</evidence>
<organism evidence="7 8">
    <name type="scientific">Mycena sanguinolenta</name>
    <dbReference type="NCBI Taxonomy" id="230812"/>
    <lineage>
        <taxon>Eukaryota</taxon>
        <taxon>Fungi</taxon>
        <taxon>Dikarya</taxon>
        <taxon>Basidiomycota</taxon>
        <taxon>Agaricomycotina</taxon>
        <taxon>Agaricomycetes</taxon>
        <taxon>Agaricomycetidae</taxon>
        <taxon>Agaricales</taxon>
        <taxon>Marasmiineae</taxon>
        <taxon>Mycenaceae</taxon>
        <taxon>Mycena</taxon>
    </lineage>
</organism>
<gene>
    <name evidence="7" type="ORF">MSAN_01581100</name>
</gene>
<evidence type="ECO:0000259" key="6">
    <source>
        <dbReference type="PROSITE" id="PS50600"/>
    </source>
</evidence>
<protein>
    <submittedName>
        <fullName evidence="7">Cysteine proteinase</fullName>
    </submittedName>
</protein>
<dbReference type="OrthoDB" id="442460at2759"/>
<comment type="caution">
    <text evidence="7">The sequence shown here is derived from an EMBL/GenBank/DDBJ whole genome shotgun (WGS) entry which is preliminary data.</text>
</comment>
<dbReference type="AlphaFoldDB" id="A0A8H6Y1E8"/>
<evidence type="ECO:0000256" key="3">
    <source>
        <dbReference type="ARBA" id="ARBA00022801"/>
    </source>
</evidence>
<dbReference type="GO" id="GO:0008234">
    <property type="term" value="F:cysteine-type peptidase activity"/>
    <property type="evidence" value="ECO:0007669"/>
    <property type="project" value="UniProtKB-KW"/>
</dbReference>
<sequence length="720" mass="79975">MFADNPPIAWIKIYDVWRALPDSYDGRLSRRFVDLLKREHTILDKKIEEQKKCLHLRHDVRDAGIHIFSPTDVEGLRRITRYPDAVILVRRAQRALLKKQAWLDMASAWTRGTSIETLVNCLYNRIAKRAGGHVVTDDFPTLPPRSPDLVYGYMFHPSVQQLTVRHRMLVYPPAEKGRVTITLQDADRLKPGICLNDTIVEFGLKSYERWVKFDLFTFKYLVFPIHTRNPEHWQLALVCDPENMIKHTAEADFTDVDAPSTYLLLLDSMNGDQSLAVNVIKQFLCLEATRMRGVAEGRSGTLIVKNVRVPQQSNKFDCGIYLLHLARAFMNDPEGFHTHILGPNSAVRWGHPGDLRNKLSWRVRELSSAKHFKEVSQDSADDDDVIEIVDPTSSKASGGNSTRNVTDLSPLAATTDVEMSLASAPPSASANSVADPDKLSVAAEEPPALEAISSSASCNTMGRDKVEVLDMESVSLSGVPMTATRASPERCAIGAVTVARPSAMDIDRRATLSIASPSAMEIDRDVIPDSVALPAAPHIVSLGSDTEDDVQWRNLSVERFGDAPIEQREIQEEQPSMVSPAAPRIEAGFGLPANKEQDEDMVSLGSDTEDDVQRQNFCQEGLEEGYSCPIQEKQPLREIWHSDSSHLPGHAEPTLTNRPSTQGPADAEVGRTLEAGEDLRKVQHRQNLTAGKDSPKAQRHRNFTARITRGDDSPVDRAGE</sequence>
<dbReference type="InterPro" id="IPR003653">
    <property type="entry name" value="Peptidase_C48_C"/>
</dbReference>
<dbReference type="Pfam" id="PF02902">
    <property type="entry name" value="Peptidase_C48"/>
    <property type="match status" value="1"/>
</dbReference>
<dbReference type="GO" id="GO:0019783">
    <property type="term" value="F:ubiquitin-like protein peptidase activity"/>
    <property type="evidence" value="ECO:0007669"/>
    <property type="project" value="UniProtKB-ARBA"/>
</dbReference>
<feature type="compositionally biased region" description="Low complexity" evidence="5">
    <location>
        <begin position="420"/>
        <end position="434"/>
    </location>
</feature>
<feature type="compositionally biased region" description="Polar residues" evidence="5">
    <location>
        <begin position="391"/>
        <end position="407"/>
    </location>
</feature>
<evidence type="ECO:0000256" key="2">
    <source>
        <dbReference type="ARBA" id="ARBA00022670"/>
    </source>
</evidence>
<evidence type="ECO:0000256" key="1">
    <source>
        <dbReference type="ARBA" id="ARBA00005234"/>
    </source>
</evidence>
<feature type="compositionally biased region" description="Polar residues" evidence="5">
    <location>
        <begin position="654"/>
        <end position="663"/>
    </location>
</feature>
<name>A0A8H6Y1E8_9AGAR</name>
<evidence type="ECO:0000256" key="4">
    <source>
        <dbReference type="ARBA" id="ARBA00022807"/>
    </source>
</evidence>
<dbReference type="EMBL" id="JACAZH010000013">
    <property type="protein sequence ID" value="KAF7351488.1"/>
    <property type="molecule type" value="Genomic_DNA"/>
</dbReference>
<dbReference type="Gene3D" id="3.40.395.10">
    <property type="entry name" value="Adenoviral Proteinase, Chain A"/>
    <property type="match status" value="1"/>
</dbReference>
<dbReference type="SUPFAM" id="SSF54001">
    <property type="entry name" value="Cysteine proteinases"/>
    <property type="match status" value="1"/>
</dbReference>
<dbReference type="GO" id="GO:0006508">
    <property type="term" value="P:proteolysis"/>
    <property type="evidence" value="ECO:0007669"/>
    <property type="project" value="UniProtKB-KW"/>
</dbReference>
<feature type="region of interest" description="Disordered" evidence="5">
    <location>
        <begin position="390"/>
        <end position="409"/>
    </location>
</feature>
<keyword evidence="2" id="KW-0645">Protease</keyword>
<dbReference type="GO" id="GO:0016926">
    <property type="term" value="P:protein desumoylation"/>
    <property type="evidence" value="ECO:0007669"/>
    <property type="project" value="UniProtKB-ARBA"/>
</dbReference>
<feature type="region of interest" description="Disordered" evidence="5">
    <location>
        <begin position="643"/>
        <end position="720"/>
    </location>
</feature>
<evidence type="ECO:0000313" key="8">
    <source>
        <dbReference type="Proteomes" id="UP000623467"/>
    </source>
</evidence>
<keyword evidence="8" id="KW-1185">Reference proteome</keyword>
<dbReference type="PROSITE" id="PS50600">
    <property type="entry name" value="ULP_PROTEASE"/>
    <property type="match status" value="1"/>
</dbReference>